<dbReference type="InterPro" id="IPR011701">
    <property type="entry name" value="MFS"/>
</dbReference>
<protein>
    <recommendedName>
        <fullName evidence="10">Major facilitator superfamily (MFS) profile domain-containing protein</fullName>
    </recommendedName>
</protein>
<dbReference type="PANTHER" id="PTHR43528">
    <property type="entry name" value="ALPHA-KETOGLUTARATE PERMEASE"/>
    <property type="match status" value="1"/>
</dbReference>
<dbReference type="EMBL" id="JALLPJ020000301">
    <property type="protein sequence ID" value="KAL3796099.1"/>
    <property type="molecule type" value="Genomic_DNA"/>
</dbReference>
<accession>A0ABD3Q7X2</accession>
<keyword evidence="4 9" id="KW-0812">Transmembrane</keyword>
<feature type="transmembrane region" description="Helical" evidence="9">
    <location>
        <begin position="325"/>
        <end position="343"/>
    </location>
</feature>
<comment type="subcellular location">
    <subcellularLocation>
        <location evidence="1">Cell membrane</location>
        <topology evidence="1">Multi-pass membrane protein</topology>
    </subcellularLocation>
</comment>
<evidence type="ECO:0000256" key="7">
    <source>
        <dbReference type="ARBA" id="ARBA00023136"/>
    </source>
</evidence>
<evidence type="ECO:0000256" key="9">
    <source>
        <dbReference type="SAM" id="Phobius"/>
    </source>
</evidence>
<dbReference type="InterPro" id="IPR020846">
    <property type="entry name" value="MFS_dom"/>
</dbReference>
<feature type="transmembrane region" description="Helical" evidence="9">
    <location>
        <begin position="447"/>
        <end position="465"/>
    </location>
</feature>
<evidence type="ECO:0000256" key="2">
    <source>
        <dbReference type="ARBA" id="ARBA00022448"/>
    </source>
</evidence>
<feature type="transmembrane region" description="Helical" evidence="9">
    <location>
        <begin position="56"/>
        <end position="75"/>
    </location>
</feature>
<feature type="transmembrane region" description="Helical" evidence="9">
    <location>
        <begin position="236"/>
        <end position="255"/>
    </location>
</feature>
<organism evidence="11 12">
    <name type="scientific">Cyclotella atomus</name>
    <dbReference type="NCBI Taxonomy" id="382360"/>
    <lineage>
        <taxon>Eukaryota</taxon>
        <taxon>Sar</taxon>
        <taxon>Stramenopiles</taxon>
        <taxon>Ochrophyta</taxon>
        <taxon>Bacillariophyta</taxon>
        <taxon>Coscinodiscophyceae</taxon>
        <taxon>Thalassiosirophycidae</taxon>
        <taxon>Stephanodiscales</taxon>
        <taxon>Stephanodiscaceae</taxon>
        <taxon>Cyclotella</taxon>
    </lineage>
</organism>
<comment type="caution">
    <text evidence="11">The sequence shown here is derived from an EMBL/GenBank/DDBJ whole genome shotgun (WGS) entry which is preliminary data.</text>
</comment>
<feature type="transmembrane region" description="Helical" evidence="9">
    <location>
        <begin position="201"/>
        <end position="224"/>
    </location>
</feature>
<dbReference type="Gene3D" id="1.20.1250.20">
    <property type="entry name" value="MFS general substrate transporter like domains"/>
    <property type="match status" value="1"/>
</dbReference>
<evidence type="ECO:0000256" key="4">
    <source>
        <dbReference type="ARBA" id="ARBA00022692"/>
    </source>
</evidence>
<dbReference type="InterPro" id="IPR036259">
    <property type="entry name" value="MFS_trans_sf"/>
</dbReference>
<feature type="transmembrane region" description="Helical" evidence="9">
    <location>
        <begin position="355"/>
        <end position="374"/>
    </location>
</feature>
<feature type="region of interest" description="Disordered" evidence="8">
    <location>
        <begin position="1"/>
        <end position="20"/>
    </location>
</feature>
<dbReference type="SUPFAM" id="SSF103473">
    <property type="entry name" value="MFS general substrate transporter"/>
    <property type="match status" value="1"/>
</dbReference>
<dbReference type="AlphaFoldDB" id="A0ABD3Q7X2"/>
<keyword evidence="3" id="KW-1003">Cell membrane</keyword>
<reference evidence="11 12" key="1">
    <citation type="submission" date="2024-10" db="EMBL/GenBank/DDBJ databases">
        <title>Updated reference genomes for cyclostephanoid diatoms.</title>
        <authorList>
            <person name="Roberts W.R."/>
            <person name="Alverson A.J."/>
        </authorList>
    </citation>
    <scope>NUCLEOTIDE SEQUENCE [LARGE SCALE GENOMIC DNA]</scope>
    <source>
        <strain evidence="11 12">AJA010-31</strain>
    </source>
</reference>
<keyword evidence="6 9" id="KW-1133">Transmembrane helix</keyword>
<dbReference type="InterPro" id="IPR051084">
    <property type="entry name" value="H+-coupled_symporters"/>
</dbReference>
<dbReference type="InterPro" id="IPR005828">
    <property type="entry name" value="MFS_sugar_transport-like"/>
</dbReference>
<dbReference type="GO" id="GO:0005886">
    <property type="term" value="C:plasma membrane"/>
    <property type="evidence" value="ECO:0007669"/>
    <property type="project" value="UniProtKB-SubCell"/>
</dbReference>
<dbReference type="GO" id="GO:0015293">
    <property type="term" value="F:symporter activity"/>
    <property type="evidence" value="ECO:0007669"/>
    <property type="project" value="UniProtKB-KW"/>
</dbReference>
<evidence type="ECO:0000256" key="8">
    <source>
        <dbReference type="SAM" id="MobiDB-lite"/>
    </source>
</evidence>
<dbReference type="PROSITE" id="PS50850">
    <property type="entry name" value="MFS"/>
    <property type="match status" value="1"/>
</dbReference>
<dbReference type="Pfam" id="PF07690">
    <property type="entry name" value="MFS_1"/>
    <property type="match status" value="1"/>
</dbReference>
<feature type="compositionally biased region" description="Polar residues" evidence="8">
    <location>
        <begin position="10"/>
        <end position="19"/>
    </location>
</feature>
<keyword evidence="2" id="KW-0813">Transport</keyword>
<evidence type="ECO:0000256" key="3">
    <source>
        <dbReference type="ARBA" id="ARBA00022475"/>
    </source>
</evidence>
<feature type="transmembrane region" description="Helical" evidence="9">
    <location>
        <begin position="139"/>
        <end position="160"/>
    </location>
</feature>
<sequence length="498" mass="54111">MKSKDEFTTDRNPSPQHIQMTPLPFACTDGPATPLMPTEPSTMQTVAGVMGNVLEWYDFALFGFFSDVIAVTFFAPSEAQVMVQENDDLGFGGEMTIEDTGNLIKSFLVYGVAFLSRPLGGLLIGYIGDKQGRKQALVLSLFLMAFPTFFMGCLPTYAQIGSWSTTMLLFCRILQGMSVGGQLPASLIYTVESKPKKNWGYYGSLVMMASNFGTLCGNLVGAFLRTMLTDEQLYSWGWRIPFLSGILIAFVGVYLRLYGEESNAHGTGDEKEDTHWRDVFRKENLPALGAATFTPMLWGAGFYTTFVWMAIFMKVLADPPKEHSFWVNAGSLFFGLTLPLPLAGALSDIVGRFKVMVTGAIGLAIVGPIAMMVIAKGSELHAFCAQCAIGICLAMFGAPMNAWLVDMFPQKIRLTSAALGYDLASCTAAAFSPLIATLLVGSHGPNAVGGIYTVFAFCAFGGMYLSTLIPRDEKSGEIQFESPRLELASSTQRTNELV</sequence>
<proteinExistence type="predicted"/>
<feature type="domain" description="Major facilitator superfamily (MFS) profile" evidence="10">
    <location>
        <begin position="44"/>
        <end position="474"/>
    </location>
</feature>
<dbReference type="Pfam" id="PF00083">
    <property type="entry name" value="Sugar_tr"/>
    <property type="match status" value="1"/>
</dbReference>
<feature type="transmembrane region" description="Helical" evidence="9">
    <location>
        <begin position="419"/>
        <end position="441"/>
    </location>
</feature>
<keyword evidence="5" id="KW-0769">Symport</keyword>
<feature type="transmembrane region" description="Helical" evidence="9">
    <location>
        <begin position="287"/>
        <end position="313"/>
    </location>
</feature>
<dbReference type="Proteomes" id="UP001530400">
    <property type="component" value="Unassembled WGS sequence"/>
</dbReference>
<keyword evidence="12" id="KW-1185">Reference proteome</keyword>
<evidence type="ECO:0000313" key="11">
    <source>
        <dbReference type="EMBL" id="KAL3796099.1"/>
    </source>
</evidence>
<evidence type="ECO:0000313" key="12">
    <source>
        <dbReference type="Proteomes" id="UP001530400"/>
    </source>
</evidence>
<feature type="transmembrane region" description="Helical" evidence="9">
    <location>
        <begin position="380"/>
        <end position="398"/>
    </location>
</feature>
<evidence type="ECO:0000256" key="6">
    <source>
        <dbReference type="ARBA" id="ARBA00022989"/>
    </source>
</evidence>
<dbReference type="PANTHER" id="PTHR43528:SF1">
    <property type="entry name" value="ALPHA-KETOGLUTARATE PERMEASE"/>
    <property type="match status" value="1"/>
</dbReference>
<evidence type="ECO:0000256" key="5">
    <source>
        <dbReference type="ARBA" id="ARBA00022847"/>
    </source>
</evidence>
<name>A0ABD3Q7X2_9STRA</name>
<feature type="transmembrane region" description="Helical" evidence="9">
    <location>
        <begin position="107"/>
        <end position="127"/>
    </location>
</feature>
<evidence type="ECO:0000259" key="10">
    <source>
        <dbReference type="PROSITE" id="PS50850"/>
    </source>
</evidence>
<keyword evidence="7 9" id="KW-0472">Membrane</keyword>
<gene>
    <name evidence="11" type="ORF">ACHAWO_003255</name>
</gene>
<evidence type="ECO:0000256" key="1">
    <source>
        <dbReference type="ARBA" id="ARBA00004651"/>
    </source>
</evidence>